<keyword evidence="4" id="KW-1185">Reference proteome</keyword>
<reference evidence="3 4" key="1">
    <citation type="submission" date="2019-04" db="EMBL/GenBank/DDBJ databases">
        <title>Pedobacter sp. AR-3-17 sp. nov., isolated from Arctic soil.</title>
        <authorList>
            <person name="Dahal R.H."/>
            <person name="Kim D.-U."/>
        </authorList>
    </citation>
    <scope>NUCLEOTIDE SEQUENCE [LARGE SCALE GENOMIC DNA]</scope>
    <source>
        <strain evidence="3 4">AR-3-17</strain>
    </source>
</reference>
<comment type="caution">
    <text evidence="3">The sequence shown here is derived from an EMBL/GenBank/DDBJ whole genome shotgun (WGS) entry which is preliminary data.</text>
</comment>
<evidence type="ECO:0000313" key="4">
    <source>
        <dbReference type="Proteomes" id="UP000308181"/>
    </source>
</evidence>
<keyword evidence="3" id="KW-0808">Transferase</keyword>
<protein>
    <submittedName>
        <fullName evidence="3">Glycosyltransferase family 4 protein</fullName>
    </submittedName>
</protein>
<dbReference type="OrthoDB" id="791981at2"/>
<dbReference type="RefSeq" id="WP_136826197.1">
    <property type="nucleotide sequence ID" value="NZ_SWBP01000003.1"/>
</dbReference>
<feature type="domain" description="Glycosyltransferase subfamily 4-like N-terminal" evidence="2">
    <location>
        <begin position="16"/>
        <end position="172"/>
    </location>
</feature>
<dbReference type="PANTHER" id="PTHR12526">
    <property type="entry name" value="GLYCOSYLTRANSFERASE"/>
    <property type="match status" value="1"/>
</dbReference>
<dbReference type="InterPro" id="IPR028098">
    <property type="entry name" value="Glyco_trans_4-like_N"/>
</dbReference>
<dbReference type="SUPFAM" id="SSF53756">
    <property type="entry name" value="UDP-Glycosyltransferase/glycogen phosphorylase"/>
    <property type="match status" value="1"/>
</dbReference>
<organism evidence="3 4">
    <name type="scientific">Pedobacter cryophilus</name>
    <dbReference type="NCBI Taxonomy" id="2571271"/>
    <lineage>
        <taxon>Bacteria</taxon>
        <taxon>Pseudomonadati</taxon>
        <taxon>Bacteroidota</taxon>
        <taxon>Sphingobacteriia</taxon>
        <taxon>Sphingobacteriales</taxon>
        <taxon>Sphingobacteriaceae</taxon>
        <taxon>Pedobacter</taxon>
    </lineage>
</organism>
<sequence length="354" mass="40279">MKKKKVYFILSHLGAGGSERVFWILSQYFNKSVYEVSLVLLDARNPFFSTDIEGVNIINLNSIRASHSFFKLYKLIKEEKPFAIFTTGGHINTLLSFVSLFVEIPTLIGRESNVMDVMTKMGGFKEKFWDLFVGITYKRFNIAVCQSLEIKYSLVNHYQIPKRKLVVIPNPVLSIDVPAINQPQDGKKIILVARLAIEKGILRLLKIFKNLPEEYTLTIAGEGPLKKDILKEINHLQLHNRVQLVGLIPNITKLIANHHLMVLPSFTEGFPNVVLESLSVGIPVVSFRVSGVQAIIEPNFNGYIIDQGDLNSFGKYIIKACNQKWDHQAIKQDVNTRFSVQKVVKQYETLLSYR</sequence>
<dbReference type="Proteomes" id="UP000308181">
    <property type="component" value="Unassembled WGS sequence"/>
</dbReference>
<dbReference type="PANTHER" id="PTHR12526:SF630">
    <property type="entry name" value="GLYCOSYLTRANSFERASE"/>
    <property type="match status" value="1"/>
</dbReference>
<dbReference type="Gene3D" id="3.40.50.2000">
    <property type="entry name" value="Glycogen Phosphorylase B"/>
    <property type="match status" value="2"/>
</dbReference>
<gene>
    <name evidence="3" type="ORF">FA046_09640</name>
</gene>
<proteinExistence type="predicted"/>
<dbReference type="InterPro" id="IPR001296">
    <property type="entry name" value="Glyco_trans_1"/>
</dbReference>
<accession>A0A4U1BX96</accession>
<evidence type="ECO:0000259" key="2">
    <source>
        <dbReference type="Pfam" id="PF13439"/>
    </source>
</evidence>
<evidence type="ECO:0000313" key="3">
    <source>
        <dbReference type="EMBL" id="TKB97622.1"/>
    </source>
</evidence>
<name>A0A4U1BX96_9SPHI</name>
<dbReference type="Pfam" id="PF13439">
    <property type="entry name" value="Glyco_transf_4"/>
    <property type="match status" value="1"/>
</dbReference>
<dbReference type="EMBL" id="SWBP01000003">
    <property type="protein sequence ID" value="TKB97622.1"/>
    <property type="molecule type" value="Genomic_DNA"/>
</dbReference>
<feature type="domain" description="Glycosyl transferase family 1" evidence="1">
    <location>
        <begin position="180"/>
        <end position="328"/>
    </location>
</feature>
<dbReference type="GO" id="GO:0016757">
    <property type="term" value="F:glycosyltransferase activity"/>
    <property type="evidence" value="ECO:0007669"/>
    <property type="project" value="InterPro"/>
</dbReference>
<dbReference type="Pfam" id="PF00534">
    <property type="entry name" value="Glycos_transf_1"/>
    <property type="match status" value="1"/>
</dbReference>
<dbReference type="AlphaFoldDB" id="A0A4U1BX96"/>
<evidence type="ECO:0000259" key="1">
    <source>
        <dbReference type="Pfam" id="PF00534"/>
    </source>
</evidence>